<evidence type="ECO:0000313" key="2">
    <source>
        <dbReference type="EMBL" id="KAF2551461.1"/>
    </source>
</evidence>
<evidence type="ECO:0000313" key="3">
    <source>
        <dbReference type="Proteomes" id="UP000712281"/>
    </source>
</evidence>
<feature type="compositionally biased region" description="Low complexity" evidence="1">
    <location>
        <begin position="105"/>
        <end position="174"/>
    </location>
</feature>
<feature type="region of interest" description="Disordered" evidence="1">
    <location>
        <begin position="88"/>
        <end position="187"/>
    </location>
</feature>
<feature type="compositionally biased region" description="Basic and acidic residues" evidence="1">
    <location>
        <begin position="88"/>
        <end position="103"/>
    </location>
</feature>
<gene>
    <name evidence="2" type="ORF">F2Q68_00036195</name>
</gene>
<dbReference type="AlphaFoldDB" id="A0A8S9GY73"/>
<feature type="region of interest" description="Disordered" evidence="1">
    <location>
        <begin position="199"/>
        <end position="226"/>
    </location>
</feature>
<dbReference type="Proteomes" id="UP000712281">
    <property type="component" value="Unassembled WGS sequence"/>
</dbReference>
<evidence type="ECO:0000256" key="1">
    <source>
        <dbReference type="SAM" id="MobiDB-lite"/>
    </source>
</evidence>
<protein>
    <submittedName>
        <fullName evidence="2">Uncharacterized protein</fullName>
    </submittedName>
</protein>
<proteinExistence type="predicted"/>
<organism evidence="2 3">
    <name type="scientific">Brassica cretica</name>
    <name type="common">Mustard</name>
    <dbReference type="NCBI Taxonomy" id="69181"/>
    <lineage>
        <taxon>Eukaryota</taxon>
        <taxon>Viridiplantae</taxon>
        <taxon>Streptophyta</taxon>
        <taxon>Embryophyta</taxon>
        <taxon>Tracheophyta</taxon>
        <taxon>Spermatophyta</taxon>
        <taxon>Magnoliopsida</taxon>
        <taxon>eudicotyledons</taxon>
        <taxon>Gunneridae</taxon>
        <taxon>Pentapetalae</taxon>
        <taxon>rosids</taxon>
        <taxon>malvids</taxon>
        <taxon>Brassicales</taxon>
        <taxon>Brassicaceae</taxon>
        <taxon>Brassiceae</taxon>
        <taxon>Brassica</taxon>
    </lineage>
</organism>
<accession>A0A8S9GY73</accession>
<sequence length="275" mass="30171">MKFRSSSTSALPYVSTASASSTKQACFLKSLLFIGSGTAFLYKFLDDAEATREKEKNDKWDRLIESRQIKRDDLIPRKLVDYIIAEDDEHHGSEEQSRVDKAGKGSSTSTSTNETTSTSTDGTTSTSTDDTTSTSTDGTTSTSTDSMTSTSTDGTTSTSTDGTTSMSTNGTTSEPIAHTIPASIDRDSCFRSTPLEFHERSSCPQNIADSTHKSTDLSSCDPTSDGDREITMEVFLELEEFLELKDGEKLEDLDSSREVTMEDFLELEEWLEDMD</sequence>
<dbReference type="EMBL" id="QGKW02001988">
    <property type="protein sequence ID" value="KAF2551461.1"/>
    <property type="molecule type" value="Genomic_DNA"/>
</dbReference>
<comment type="caution">
    <text evidence="2">The sequence shown here is derived from an EMBL/GenBank/DDBJ whole genome shotgun (WGS) entry which is preliminary data.</text>
</comment>
<reference evidence="2" key="1">
    <citation type="submission" date="2019-12" db="EMBL/GenBank/DDBJ databases">
        <title>Genome sequencing and annotation of Brassica cretica.</title>
        <authorList>
            <person name="Studholme D.J."/>
            <person name="Sarris P.F."/>
        </authorList>
    </citation>
    <scope>NUCLEOTIDE SEQUENCE</scope>
    <source>
        <strain evidence="2">PFS-001/15</strain>
        <tissue evidence="2">Leaf</tissue>
    </source>
</reference>
<name>A0A8S9GY73_BRACR</name>